<keyword evidence="1" id="KW-0812">Transmembrane</keyword>
<keyword evidence="3" id="KW-1185">Reference proteome</keyword>
<protein>
    <submittedName>
        <fullName evidence="2">Uncharacterized protein</fullName>
    </submittedName>
</protein>
<dbReference type="EMBL" id="SRIB01000004">
    <property type="protein sequence ID" value="TFZ40807.1"/>
    <property type="molecule type" value="Genomic_DNA"/>
</dbReference>
<keyword evidence="1" id="KW-1133">Transmembrane helix</keyword>
<proteinExistence type="predicted"/>
<evidence type="ECO:0000313" key="2">
    <source>
        <dbReference type="EMBL" id="TFZ40807.1"/>
    </source>
</evidence>
<dbReference type="RefSeq" id="WP_135270833.1">
    <property type="nucleotide sequence ID" value="NZ_SRIB01000004.1"/>
</dbReference>
<comment type="caution">
    <text evidence="2">The sequence shown here is derived from an EMBL/GenBank/DDBJ whole genome shotgun (WGS) entry which is preliminary data.</text>
</comment>
<organism evidence="2 3">
    <name type="scientific">Soehngenia longivitae</name>
    <dbReference type="NCBI Taxonomy" id="2562294"/>
    <lineage>
        <taxon>Bacteria</taxon>
        <taxon>Bacillati</taxon>
        <taxon>Bacillota</taxon>
        <taxon>Tissierellia</taxon>
        <taxon>Tissierellales</taxon>
        <taxon>Tissierellaceae</taxon>
        <taxon>Soehngenia</taxon>
    </lineage>
</organism>
<feature type="transmembrane region" description="Helical" evidence="1">
    <location>
        <begin position="38"/>
        <end position="64"/>
    </location>
</feature>
<dbReference type="AlphaFoldDB" id="A0A4Z0D7G2"/>
<name>A0A4Z0D7G2_9FIRM</name>
<keyword evidence="1" id="KW-0472">Membrane</keyword>
<gene>
    <name evidence="2" type="ORF">E4100_04420</name>
</gene>
<accession>A0A4Z0D7G2</accession>
<dbReference type="OrthoDB" id="2086570at2"/>
<reference evidence="2 3" key="1">
    <citation type="submission" date="2019-03" db="EMBL/GenBank/DDBJ databases">
        <title>Draft genome sequence data and analysis of a Fermenting Bacterium, Soehngenia longevitae strain 1933PT, isolated from petroleum reservoir in Azerbaijan.</title>
        <authorList>
            <person name="Grouzdev D.S."/>
            <person name="Bidzhieva S.K."/>
            <person name="Sokolova D.S."/>
            <person name="Tourova T.P."/>
            <person name="Poltaraus A.B."/>
            <person name="Nazina T.N."/>
        </authorList>
    </citation>
    <scope>NUCLEOTIDE SEQUENCE [LARGE SCALE GENOMIC DNA]</scope>
    <source>
        <strain evidence="2 3">1933P</strain>
    </source>
</reference>
<feature type="transmembrane region" description="Helical" evidence="1">
    <location>
        <begin position="7"/>
        <end position="26"/>
    </location>
</feature>
<evidence type="ECO:0000313" key="3">
    <source>
        <dbReference type="Proteomes" id="UP000298381"/>
    </source>
</evidence>
<dbReference type="Proteomes" id="UP000298381">
    <property type="component" value="Unassembled WGS sequence"/>
</dbReference>
<evidence type="ECO:0000256" key="1">
    <source>
        <dbReference type="SAM" id="Phobius"/>
    </source>
</evidence>
<feature type="transmembrane region" description="Helical" evidence="1">
    <location>
        <begin position="85"/>
        <end position="106"/>
    </location>
</feature>
<sequence>MIKTRKLILTTLLILLFGIFMDILSYQGISLISVSKEYIYYVYTAIVTIAAISATLLTIVVNSFDEKYYGFSIKEIANFRNDYLILSRIIPVVLSSIVISTLILAIGMINTLVAILITVVLLISTTSKYTWKLISDENFCTDRVSEEINIIVEKNNNKEIESLFKRLFAGLNYSIETYGISSIDKHLNMISNTIVKSKLTEDISILIDKELRDTFKIVSNSIGFIPAIDKVLKLYNSMEQKYSSYDKREIFYKELQDIQFLNDKELNSSSMIEISNGFEDQSYIEDDDKIFILYQYFLNIYFNDIINKGVKNSLLEKLIIHVSEFRYPVENNYDTIKQKTLLYIVRDFILVNKEIEDAKDILISISKVLYSQRNSKSDKLFETIAIIYLAIYLYSEFETETLYKEHRKKLKSLIYEYERNIHTSRISFNLVIKTCFKQIVKALWNLSPQDYKELKFLEYFPPKFIVKTSVWNIDMGVNFAIFNYLLSYYEFGLIPYKMINNWDGIENKKFYIGSMLDFFDYDTQTIKKPNLDKMEEISEWIGIRYSLTLDVQKGMFKNLNEEMERLVDEELEKAVDTVPKIPDINYLLKQRFKDFYGYNESIDVKNSKEMRFRPLIVDLQYCNNELNISERLAGYFESFLNDQIEKELSVVELSFDLDGVKVLLDQLKNNRYNKRNYTYVDDWAFNKGVKESEEYKELVTIIEGISFENTSPIDFHIFFKEGCLDYNIEITEYEHDFLTDDECSVYVENFKVADGLYKLKDAYLNKSKAMEVIMKGYRKELVSFKYKSNLNRDCGFLIRYKYNR</sequence>